<dbReference type="Proteomes" id="UP000190683">
    <property type="component" value="Unassembled WGS sequence"/>
</dbReference>
<feature type="transmembrane region" description="Helical" evidence="2">
    <location>
        <begin position="71"/>
        <end position="90"/>
    </location>
</feature>
<sequence>MGFRFKKSFKIIPGVKLNVSKKGLSSVSLGGKGASMNFGKKGRRTTVGIPGTGMSYTSSSRRRRTRKKSSGGCGGLILLIIIVMVVVWLFF</sequence>
<feature type="region of interest" description="Disordered" evidence="1">
    <location>
        <begin position="35"/>
        <end position="72"/>
    </location>
</feature>
<dbReference type="InterPro" id="IPR025330">
    <property type="entry name" value="DUF4236"/>
</dbReference>
<keyword evidence="2" id="KW-0472">Membrane</keyword>
<evidence type="ECO:0000313" key="4">
    <source>
        <dbReference type="EMBL" id="OOS23963.1"/>
    </source>
</evidence>
<proteinExistence type="predicted"/>
<evidence type="ECO:0000256" key="1">
    <source>
        <dbReference type="SAM" id="MobiDB-lite"/>
    </source>
</evidence>
<name>A0A1T0CNR8_9GAMM</name>
<gene>
    <name evidence="4" type="ORF">B0681_08360</name>
</gene>
<dbReference type="RefSeq" id="WP_078318278.1">
    <property type="nucleotide sequence ID" value="NZ_MUYV01000011.1"/>
</dbReference>
<comment type="caution">
    <text evidence="4">The sequence shown here is derived from an EMBL/GenBank/DDBJ whole genome shotgun (WGS) entry which is preliminary data.</text>
</comment>
<dbReference type="AlphaFoldDB" id="A0A1T0CNR8"/>
<evidence type="ECO:0000313" key="5">
    <source>
        <dbReference type="Proteomes" id="UP000190683"/>
    </source>
</evidence>
<dbReference type="Pfam" id="PF14020">
    <property type="entry name" value="DUF4236"/>
    <property type="match status" value="1"/>
</dbReference>
<keyword evidence="2" id="KW-1133">Transmembrane helix</keyword>
<dbReference type="STRING" id="573983.B0681_08360"/>
<feature type="compositionally biased region" description="Basic residues" evidence="1">
    <location>
        <begin position="60"/>
        <end position="69"/>
    </location>
</feature>
<evidence type="ECO:0000256" key="2">
    <source>
        <dbReference type="SAM" id="Phobius"/>
    </source>
</evidence>
<accession>A0A1T0CNR8</accession>
<evidence type="ECO:0000259" key="3">
    <source>
        <dbReference type="Pfam" id="PF14020"/>
    </source>
</evidence>
<keyword evidence="5" id="KW-1185">Reference proteome</keyword>
<protein>
    <recommendedName>
        <fullName evidence="3">DUF4236 domain-containing protein</fullName>
    </recommendedName>
</protein>
<feature type="domain" description="DUF4236" evidence="3">
    <location>
        <begin position="3"/>
        <end position="57"/>
    </location>
</feature>
<reference evidence="4 5" key="1">
    <citation type="submission" date="2017-02" db="EMBL/GenBank/DDBJ databases">
        <title>Draft genome sequence of Moraxella porci CCUG 54912T type strain.</title>
        <authorList>
            <person name="Salva-Serra F."/>
            <person name="Engstrom-Jakobsson H."/>
            <person name="Thorell K."/>
            <person name="Jaen-Luchoro D."/>
            <person name="Gonzales-Siles L."/>
            <person name="Karlsson R."/>
            <person name="Yazdan S."/>
            <person name="Boulund F."/>
            <person name="Johnning A."/>
            <person name="Engstrand L."/>
            <person name="Kristiansson E."/>
            <person name="Moore E."/>
        </authorList>
    </citation>
    <scope>NUCLEOTIDE SEQUENCE [LARGE SCALE GENOMIC DNA]</scope>
    <source>
        <strain evidence="4 5">CCUG 54912</strain>
    </source>
</reference>
<dbReference type="EMBL" id="MUYV01000011">
    <property type="protein sequence ID" value="OOS23963.1"/>
    <property type="molecule type" value="Genomic_DNA"/>
</dbReference>
<keyword evidence="2" id="KW-0812">Transmembrane</keyword>
<organism evidence="4 5">
    <name type="scientific">Moraxella porci DSM 25326</name>
    <dbReference type="NCBI Taxonomy" id="573983"/>
    <lineage>
        <taxon>Bacteria</taxon>
        <taxon>Pseudomonadati</taxon>
        <taxon>Pseudomonadota</taxon>
        <taxon>Gammaproteobacteria</taxon>
        <taxon>Moraxellales</taxon>
        <taxon>Moraxellaceae</taxon>
        <taxon>Moraxella</taxon>
    </lineage>
</organism>